<feature type="transmembrane region" description="Helical" evidence="6">
    <location>
        <begin position="192"/>
        <end position="220"/>
    </location>
</feature>
<comment type="subcellular location">
    <subcellularLocation>
        <location evidence="1">Membrane</location>
        <topology evidence="1">Multi-pass membrane protein</topology>
    </subcellularLocation>
</comment>
<dbReference type="PANTHER" id="PTHR14198">
    <property type="entry name" value="TRANSMEMBRANE 4 L6 FAMILY MEMBER 1-RELATED"/>
    <property type="match status" value="1"/>
</dbReference>
<dbReference type="InterPro" id="IPR008661">
    <property type="entry name" value="L6_membrane"/>
</dbReference>
<organism evidence="7 8">
    <name type="scientific">Acipenser ruthenus</name>
    <name type="common">Sterlet sturgeon</name>
    <dbReference type="NCBI Taxonomy" id="7906"/>
    <lineage>
        <taxon>Eukaryota</taxon>
        <taxon>Metazoa</taxon>
        <taxon>Chordata</taxon>
        <taxon>Craniata</taxon>
        <taxon>Vertebrata</taxon>
        <taxon>Euteleostomi</taxon>
        <taxon>Actinopterygii</taxon>
        <taxon>Chondrostei</taxon>
        <taxon>Acipenseriformes</taxon>
        <taxon>Acipenseridae</taxon>
        <taxon>Acipenser</taxon>
    </lineage>
</organism>
<protein>
    <submittedName>
        <fullName evidence="7">Transmembrane 4 L6 family member 20</fullName>
    </submittedName>
</protein>
<comment type="similarity">
    <text evidence="2">Belongs to the L6 tetraspanin family.</text>
</comment>
<feature type="transmembrane region" description="Helical" evidence="6">
    <location>
        <begin position="84"/>
        <end position="109"/>
    </location>
</feature>
<feature type="transmembrane region" description="Helical" evidence="6">
    <location>
        <begin position="50"/>
        <end position="72"/>
    </location>
</feature>
<evidence type="ECO:0000256" key="1">
    <source>
        <dbReference type="ARBA" id="ARBA00004141"/>
    </source>
</evidence>
<proteinExistence type="inferred from homology"/>
<evidence type="ECO:0000256" key="6">
    <source>
        <dbReference type="SAM" id="Phobius"/>
    </source>
</evidence>
<dbReference type="GO" id="GO:0016020">
    <property type="term" value="C:membrane"/>
    <property type="evidence" value="ECO:0007669"/>
    <property type="project" value="UniProtKB-SubCell"/>
</dbReference>
<sequence>MSCCEGFTSCNGFFLMALSILAICLNLLPLVINYAMDSNLFVNAISCYEWWLPGVIGGGILVLPAVAMSLAAKKGGSCNSRTGMLMSAVLCLPSIIGAIYCVLISLYALGKGPLICEKGSGASLSSCDFTISNISSLANLNLNLDWYLNNGSCDGVSLPPDSETNSSLLNLAENLDIDLDAANLKNYHLVTFVGLSVIGLLEIIVSALQIVAGAFGCLCGTSKRRRGQPM</sequence>
<evidence type="ECO:0000256" key="3">
    <source>
        <dbReference type="ARBA" id="ARBA00022692"/>
    </source>
</evidence>
<dbReference type="Pfam" id="PF05805">
    <property type="entry name" value="L6_membrane"/>
    <property type="match status" value="1"/>
</dbReference>
<evidence type="ECO:0000313" key="7">
    <source>
        <dbReference type="EMBL" id="RXM36436.1"/>
    </source>
</evidence>
<dbReference type="PANTHER" id="PTHR14198:SF17">
    <property type="entry name" value="TRANSMEMBRANE 4 L6 FAMILY MEMBER 20"/>
    <property type="match status" value="1"/>
</dbReference>
<dbReference type="EMBL" id="SCEB01214245">
    <property type="protein sequence ID" value="RXM36436.1"/>
    <property type="molecule type" value="Genomic_DNA"/>
</dbReference>
<gene>
    <name evidence="7" type="ORF">EOD39_3530</name>
</gene>
<accession>A0A444UMN0</accession>
<dbReference type="Proteomes" id="UP000289886">
    <property type="component" value="Unassembled WGS sequence"/>
</dbReference>
<keyword evidence="4 6" id="KW-1133">Transmembrane helix</keyword>
<keyword evidence="8" id="KW-1185">Reference proteome</keyword>
<evidence type="ECO:0000256" key="2">
    <source>
        <dbReference type="ARBA" id="ARBA00006193"/>
    </source>
</evidence>
<feature type="transmembrane region" description="Helical" evidence="6">
    <location>
        <begin position="12"/>
        <end position="35"/>
    </location>
</feature>
<keyword evidence="3 6" id="KW-0812">Transmembrane</keyword>
<evidence type="ECO:0000313" key="8">
    <source>
        <dbReference type="Proteomes" id="UP000289886"/>
    </source>
</evidence>
<comment type="caution">
    <text evidence="7">The sequence shown here is derived from an EMBL/GenBank/DDBJ whole genome shotgun (WGS) entry which is preliminary data.</text>
</comment>
<evidence type="ECO:0000256" key="5">
    <source>
        <dbReference type="ARBA" id="ARBA00023136"/>
    </source>
</evidence>
<dbReference type="AlphaFoldDB" id="A0A444UMN0"/>
<dbReference type="OrthoDB" id="9937421at2759"/>
<reference evidence="7 8" key="1">
    <citation type="submission" date="2019-01" db="EMBL/GenBank/DDBJ databases">
        <title>Draft Genome and Complete Hox-Cluster Characterization of the Sterlet Sturgeon (Acipenser ruthenus).</title>
        <authorList>
            <person name="Wei Q."/>
        </authorList>
    </citation>
    <scope>NUCLEOTIDE SEQUENCE [LARGE SCALE GENOMIC DNA]</scope>
    <source>
        <strain evidence="7">WHYD16114868_AA</strain>
        <tissue evidence="7">Blood</tissue>
    </source>
</reference>
<evidence type="ECO:0000256" key="4">
    <source>
        <dbReference type="ARBA" id="ARBA00022989"/>
    </source>
</evidence>
<keyword evidence="5 6" id="KW-0472">Membrane</keyword>
<name>A0A444UMN0_ACIRT</name>